<dbReference type="SUPFAM" id="SSF51126">
    <property type="entry name" value="Pectin lyase-like"/>
    <property type="match status" value="1"/>
</dbReference>
<name>A0A1I4E9Q0_9HYPH</name>
<dbReference type="PANTHER" id="PTHR31339">
    <property type="entry name" value="PECTIN LYASE-RELATED"/>
    <property type="match status" value="1"/>
</dbReference>
<dbReference type="Pfam" id="PF00295">
    <property type="entry name" value="Glyco_hydro_28"/>
    <property type="match status" value="1"/>
</dbReference>
<dbReference type="InterPro" id="IPR000743">
    <property type="entry name" value="Glyco_hydro_28"/>
</dbReference>
<evidence type="ECO:0000313" key="6">
    <source>
        <dbReference type="Proteomes" id="UP000199598"/>
    </source>
</evidence>
<evidence type="ECO:0000256" key="1">
    <source>
        <dbReference type="ARBA" id="ARBA00008834"/>
    </source>
</evidence>
<comment type="similarity">
    <text evidence="1 4">Belongs to the glycosyl hydrolase 28 family.</text>
</comment>
<proteinExistence type="inferred from homology"/>
<gene>
    <name evidence="5" type="ORF">SAMN04488518_1149</name>
</gene>
<accession>A0A1I4E9Q0</accession>
<evidence type="ECO:0000313" key="5">
    <source>
        <dbReference type="EMBL" id="SFL01347.1"/>
    </source>
</evidence>
<dbReference type="RefSeq" id="WP_093522870.1">
    <property type="nucleotide sequence ID" value="NZ_FOSK01000014.1"/>
</dbReference>
<dbReference type="InterPro" id="IPR012334">
    <property type="entry name" value="Pectin_lyas_fold"/>
</dbReference>
<dbReference type="InterPro" id="IPR011050">
    <property type="entry name" value="Pectin_lyase_fold/virulence"/>
</dbReference>
<dbReference type="GO" id="GO:0016787">
    <property type="term" value="F:hydrolase activity"/>
    <property type="evidence" value="ECO:0007669"/>
    <property type="project" value="UniProtKB-KW"/>
</dbReference>
<keyword evidence="3 4" id="KW-0326">Glycosidase</keyword>
<comment type="caution">
    <text evidence="5">The sequence shown here is derived from an EMBL/GenBank/DDBJ whole genome shotgun (WGS) entry which is preliminary data.</text>
</comment>
<dbReference type="PANTHER" id="PTHR31339:SF9">
    <property type="entry name" value="PLASMIN AND FIBRONECTIN-BINDING PROTEIN A"/>
    <property type="match status" value="1"/>
</dbReference>
<dbReference type="EMBL" id="FOSK01000014">
    <property type="protein sequence ID" value="SFL01347.1"/>
    <property type="molecule type" value="Genomic_DNA"/>
</dbReference>
<sequence>MSLNTHHVTVADGEKDITHAVQQAIDAVHAAGGGQVVLPRGQWISKALKLKSFVDLHLPTGCELSCSTDYADYEAGKVSVIAEDSDRAFITARDQQGISISGSGTIHGHSDKWCGRDGLFEGTFWPKMLRPRIVVFENCKDISLTGISIVEAPMWTIHLIACHQLKVESLRILNDMRMPNTDGVNFDSCTDASIFNCVIRAADDAVCVKTCRKEDESLNGPAERIIVSNSILSSKSCALKIGTETYQDVRDVLFTTCTITESNRAFGIFSRDGGDIERIRFSNCTVQCEQTPDGFWGSGEAITINALPRVAGDVPGYVRDVAADGITGRAQGAINIVGHETQQIESVTLSNIQLSLEAGKFPDAYYLDLRPSPHDVNLLDNPEQGRRNAWVKNEAGQILGLEPYPNGLPGLWLDQANNITCNDVVIHRPETLPKGWSEQETELGHVTNVCFSKPASSLSAV</sequence>
<protein>
    <submittedName>
        <fullName evidence="5">Glycosyl hydrolases family 28</fullName>
    </submittedName>
</protein>
<organism evidence="5 6">
    <name type="scientific">Pseudovibrio ascidiaceicola</name>
    <dbReference type="NCBI Taxonomy" id="285279"/>
    <lineage>
        <taxon>Bacteria</taxon>
        <taxon>Pseudomonadati</taxon>
        <taxon>Pseudomonadota</taxon>
        <taxon>Alphaproteobacteria</taxon>
        <taxon>Hyphomicrobiales</taxon>
        <taxon>Stappiaceae</taxon>
        <taxon>Pseudovibrio</taxon>
    </lineage>
</organism>
<dbReference type="Gene3D" id="2.160.20.10">
    <property type="entry name" value="Single-stranded right-handed beta-helix, Pectin lyase-like"/>
    <property type="match status" value="1"/>
</dbReference>
<dbReference type="InterPro" id="IPR051801">
    <property type="entry name" value="GH28_Enzymes"/>
</dbReference>
<reference evidence="5 6" key="1">
    <citation type="submission" date="2016-10" db="EMBL/GenBank/DDBJ databases">
        <authorList>
            <person name="Varghese N."/>
            <person name="Submissions S."/>
        </authorList>
    </citation>
    <scope>NUCLEOTIDE SEQUENCE [LARGE SCALE GENOMIC DNA]</scope>
    <source>
        <strain evidence="5 6">DSM 16392</strain>
    </source>
</reference>
<evidence type="ECO:0000256" key="3">
    <source>
        <dbReference type="ARBA" id="ARBA00023295"/>
    </source>
</evidence>
<dbReference type="Proteomes" id="UP000199598">
    <property type="component" value="Unassembled WGS sequence"/>
</dbReference>
<keyword evidence="2 4" id="KW-0378">Hydrolase</keyword>
<evidence type="ECO:0000256" key="4">
    <source>
        <dbReference type="RuleBase" id="RU361169"/>
    </source>
</evidence>
<keyword evidence="6" id="KW-1185">Reference proteome</keyword>
<evidence type="ECO:0000256" key="2">
    <source>
        <dbReference type="ARBA" id="ARBA00022801"/>
    </source>
</evidence>